<dbReference type="Gene3D" id="3.40.50.300">
    <property type="entry name" value="P-loop containing nucleotide triphosphate hydrolases"/>
    <property type="match status" value="1"/>
</dbReference>
<keyword evidence="1" id="KW-0547">Nucleotide-binding</keyword>
<evidence type="ECO:0000313" key="7">
    <source>
        <dbReference type="Proteomes" id="UP000054560"/>
    </source>
</evidence>
<dbReference type="Pfam" id="PF00271">
    <property type="entry name" value="Helicase_C"/>
    <property type="match status" value="1"/>
</dbReference>
<name>A0A0L0FV40_9EUKA</name>
<protein>
    <recommendedName>
        <fullName evidence="5">Helicase C-terminal domain-containing protein</fullName>
    </recommendedName>
</protein>
<gene>
    <name evidence="6" type="ORF">SARC_06936</name>
</gene>
<dbReference type="GO" id="GO:0005829">
    <property type="term" value="C:cytosol"/>
    <property type="evidence" value="ECO:0007669"/>
    <property type="project" value="TreeGrafter"/>
</dbReference>
<keyword evidence="2" id="KW-0378">Hydrolase</keyword>
<dbReference type="GO" id="GO:0016787">
    <property type="term" value="F:hydrolase activity"/>
    <property type="evidence" value="ECO:0007669"/>
    <property type="project" value="UniProtKB-KW"/>
</dbReference>
<evidence type="ECO:0000256" key="4">
    <source>
        <dbReference type="ARBA" id="ARBA00022840"/>
    </source>
</evidence>
<evidence type="ECO:0000256" key="3">
    <source>
        <dbReference type="ARBA" id="ARBA00022806"/>
    </source>
</evidence>
<evidence type="ECO:0000256" key="2">
    <source>
        <dbReference type="ARBA" id="ARBA00022801"/>
    </source>
</evidence>
<reference evidence="6 7" key="1">
    <citation type="submission" date="2011-02" db="EMBL/GenBank/DDBJ databases">
        <title>The Genome Sequence of Sphaeroforma arctica JP610.</title>
        <authorList>
            <consortium name="The Broad Institute Genome Sequencing Platform"/>
            <person name="Russ C."/>
            <person name="Cuomo C."/>
            <person name="Young S.K."/>
            <person name="Zeng Q."/>
            <person name="Gargeya S."/>
            <person name="Alvarado L."/>
            <person name="Berlin A."/>
            <person name="Chapman S.B."/>
            <person name="Chen Z."/>
            <person name="Freedman E."/>
            <person name="Gellesch M."/>
            <person name="Goldberg J."/>
            <person name="Griggs A."/>
            <person name="Gujja S."/>
            <person name="Heilman E."/>
            <person name="Heiman D."/>
            <person name="Howarth C."/>
            <person name="Mehta T."/>
            <person name="Neiman D."/>
            <person name="Pearson M."/>
            <person name="Roberts A."/>
            <person name="Saif S."/>
            <person name="Shea T."/>
            <person name="Shenoy N."/>
            <person name="Sisk P."/>
            <person name="Stolte C."/>
            <person name="Sykes S."/>
            <person name="White J."/>
            <person name="Yandava C."/>
            <person name="Burger G."/>
            <person name="Gray M.W."/>
            <person name="Holland P.W.H."/>
            <person name="King N."/>
            <person name="Lang F.B.F."/>
            <person name="Roger A.J."/>
            <person name="Ruiz-Trillo I."/>
            <person name="Haas B."/>
            <person name="Nusbaum C."/>
            <person name="Birren B."/>
        </authorList>
    </citation>
    <scope>NUCLEOTIDE SEQUENCE [LARGE SCALE GENOMIC DNA]</scope>
    <source>
        <strain evidence="6 7">JP610</strain>
    </source>
</reference>
<dbReference type="AlphaFoldDB" id="A0A0L0FV40"/>
<organism evidence="6 7">
    <name type="scientific">Sphaeroforma arctica JP610</name>
    <dbReference type="NCBI Taxonomy" id="667725"/>
    <lineage>
        <taxon>Eukaryota</taxon>
        <taxon>Ichthyosporea</taxon>
        <taxon>Ichthyophonida</taxon>
        <taxon>Sphaeroforma</taxon>
    </lineage>
</organism>
<evidence type="ECO:0000259" key="5">
    <source>
        <dbReference type="PROSITE" id="PS51194"/>
    </source>
</evidence>
<dbReference type="OrthoDB" id="3370at2759"/>
<sequence>MVKCSPQEKPMVLLHMLLKLNFKKVLVFTSSVDSTHRLYLLLKLYGGIRVAEFSSGLSPTDRKRILQSFAQDKIDVLICSDAMSRGMDVSNVQYVVSYDAPSYIKTYIHRVGRTARAGRSGTAFTIVKRDEVKQFKQMMSKAAGHRLNEVKITPTELGMYQEDLNNTLQHLRVHLENEEGKLSDVVGQLKGQILMALSKS</sequence>
<dbReference type="InterPro" id="IPR050079">
    <property type="entry name" value="DEAD_box_RNA_helicase"/>
</dbReference>
<dbReference type="EMBL" id="KQ242117">
    <property type="protein sequence ID" value="KNC80715.1"/>
    <property type="molecule type" value="Genomic_DNA"/>
</dbReference>
<feature type="domain" description="Helicase C-terminal" evidence="5">
    <location>
        <begin position="12"/>
        <end position="158"/>
    </location>
</feature>
<dbReference type="InterPro" id="IPR001650">
    <property type="entry name" value="Helicase_C-like"/>
</dbReference>
<dbReference type="InterPro" id="IPR027417">
    <property type="entry name" value="P-loop_NTPase"/>
</dbReference>
<dbReference type="Proteomes" id="UP000054560">
    <property type="component" value="Unassembled WGS sequence"/>
</dbReference>
<accession>A0A0L0FV40</accession>
<dbReference type="SUPFAM" id="SSF52540">
    <property type="entry name" value="P-loop containing nucleoside triphosphate hydrolases"/>
    <property type="match status" value="1"/>
</dbReference>
<proteinExistence type="predicted"/>
<dbReference type="GO" id="GO:0005524">
    <property type="term" value="F:ATP binding"/>
    <property type="evidence" value="ECO:0007669"/>
    <property type="project" value="UniProtKB-KW"/>
</dbReference>
<dbReference type="RefSeq" id="XP_014154617.1">
    <property type="nucleotide sequence ID" value="XM_014299142.1"/>
</dbReference>
<dbReference type="GeneID" id="25907440"/>
<dbReference type="PANTHER" id="PTHR47959">
    <property type="entry name" value="ATP-DEPENDENT RNA HELICASE RHLE-RELATED"/>
    <property type="match status" value="1"/>
</dbReference>
<dbReference type="CDD" id="cd18787">
    <property type="entry name" value="SF2_C_DEAD"/>
    <property type="match status" value="1"/>
</dbReference>
<keyword evidence="3" id="KW-0347">Helicase</keyword>
<dbReference type="GO" id="GO:0003724">
    <property type="term" value="F:RNA helicase activity"/>
    <property type="evidence" value="ECO:0007669"/>
    <property type="project" value="TreeGrafter"/>
</dbReference>
<dbReference type="SMART" id="SM00490">
    <property type="entry name" value="HELICc"/>
    <property type="match status" value="1"/>
</dbReference>
<dbReference type="STRING" id="667725.A0A0L0FV40"/>
<dbReference type="PANTHER" id="PTHR47959:SF1">
    <property type="entry name" value="ATP-DEPENDENT RNA HELICASE DBPA"/>
    <property type="match status" value="1"/>
</dbReference>
<evidence type="ECO:0000256" key="1">
    <source>
        <dbReference type="ARBA" id="ARBA00022741"/>
    </source>
</evidence>
<keyword evidence="4" id="KW-0067">ATP-binding</keyword>
<dbReference type="eggNOG" id="KOG0350">
    <property type="taxonomic scope" value="Eukaryota"/>
</dbReference>
<evidence type="ECO:0000313" key="6">
    <source>
        <dbReference type="EMBL" id="KNC80715.1"/>
    </source>
</evidence>
<keyword evidence="7" id="KW-1185">Reference proteome</keyword>
<dbReference type="PROSITE" id="PS51194">
    <property type="entry name" value="HELICASE_CTER"/>
    <property type="match status" value="1"/>
</dbReference>